<dbReference type="NCBIfam" id="TIGR04183">
    <property type="entry name" value="Por_Secre_tail"/>
    <property type="match status" value="1"/>
</dbReference>
<dbReference type="InterPro" id="IPR026444">
    <property type="entry name" value="Secre_tail"/>
</dbReference>
<dbReference type="Pfam" id="PF05572">
    <property type="entry name" value="Peptidase_M43"/>
    <property type="match status" value="1"/>
</dbReference>
<keyword evidence="5" id="KW-0378">Hydrolase</keyword>
<keyword evidence="11" id="KW-1185">Reference proteome</keyword>
<evidence type="ECO:0000256" key="8">
    <source>
        <dbReference type="ARBA" id="ARBA00023157"/>
    </source>
</evidence>
<dbReference type="SUPFAM" id="SSF55486">
    <property type="entry name" value="Metalloproteases ('zincins'), catalytic domain"/>
    <property type="match status" value="1"/>
</dbReference>
<dbReference type="Gene3D" id="3.40.390.10">
    <property type="entry name" value="Collagenase (Catalytic Domain)"/>
    <property type="match status" value="1"/>
</dbReference>
<dbReference type="EMBL" id="BAABHD010000012">
    <property type="protein sequence ID" value="GAA4450588.1"/>
    <property type="molecule type" value="Genomic_DNA"/>
</dbReference>
<evidence type="ECO:0000256" key="1">
    <source>
        <dbReference type="ARBA" id="ARBA00008721"/>
    </source>
</evidence>
<evidence type="ECO:0000259" key="9">
    <source>
        <dbReference type="Pfam" id="PF05572"/>
    </source>
</evidence>
<dbReference type="InterPro" id="IPR008754">
    <property type="entry name" value="Peptidase_M43"/>
</dbReference>
<evidence type="ECO:0000256" key="3">
    <source>
        <dbReference type="ARBA" id="ARBA00022723"/>
    </source>
</evidence>
<dbReference type="InterPro" id="IPR024079">
    <property type="entry name" value="MetalloPept_cat_dom_sf"/>
</dbReference>
<keyword evidence="2" id="KW-0645">Protease</keyword>
<organism evidence="10 11">
    <name type="scientific">Nibrella saemangeumensis</name>
    <dbReference type="NCBI Taxonomy" id="1084526"/>
    <lineage>
        <taxon>Bacteria</taxon>
        <taxon>Pseudomonadati</taxon>
        <taxon>Bacteroidota</taxon>
        <taxon>Cytophagia</taxon>
        <taxon>Cytophagales</taxon>
        <taxon>Spirosomataceae</taxon>
        <taxon>Nibrella</taxon>
    </lineage>
</organism>
<keyword evidence="6" id="KW-0862">Zinc</keyword>
<proteinExistence type="inferred from homology"/>
<evidence type="ECO:0000313" key="11">
    <source>
        <dbReference type="Proteomes" id="UP001501175"/>
    </source>
</evidence>
<evidence type="ECO:0000256" key="7">
    <source>
        <dbReference type="ARBA" id="ARBA00023049"/>
    </source>
</evidence>
<keyword evidence="3" id="KW-0479">Metal-binding</keyword>
<dbReference type="PANTHER" id="PTHR47466:SF1">
    <property type="entry name" value="METALLOPROTEASE MEP1 (AFU_ORTHOLOGUE AFUA_1G07730)-RELATED"/>
    <property type="match status" value="1"/>
</dbReference>
<evidence type="ECO:0000256" key="4">
    <source>
        <dbReference type="ARBA" id="ARBA00022729"/>
    </source>
</evidence>
<reference evidence="11" key="1">
    <citation type="journal article" date="2019" name="Int. J. Syst. Evol. Microbiol.">
        <title>The Global Catalogue of Microorganisms (GCM) 10K type strain sequencing project: providing services to taxonomists for standard genome sequencing and annotation.</title>
        <authorList>
            <consortium name="The Broad Institute Genomics Platform"/>
            <consortium name="The Broad Institute Genome Sequencing Center for Infectious Disease"/>
            <person name="Wu L."/>
            <person name="Ma J."/>
        </authorList>
    </citation>
    <scope>NUCLEOTIDE SEQUENCE [LARGE SCALE GENOMIC DNA]</scope>
    <source>
        <strain evidence="11">JCM 17927</strain>
    </source>
</reference>
<keyword evidence="8" id="KW-1015">Disulfide bond</keyword>
<dbReference type="PANTHER" id="PTHR47466">
    <property type="match status" value="1"/>
</dbReference>
<sequence length="441" mass="49326">MKKRVSNKLFLGAGGLWLAGSLLSVSGQSLPDAQVKRCAHVEYEQVLQRRNPLRRHNVEALNQKILEFKELQAQSRTGETVYRIPIVVHVIHNNTSGFIGGANNPNISDEQIISQIQVLNEDYRRMEGTPGYNTDPIGADTGIEFVLAQADPTGRPSTGITRHFNVKASYDVFKDDVLLSQIAYWPSDRYLNIWVVPSDRSQNSFYLGVAQFPEWGGSLPGLPGETNEFTDGVIIDFRAFGRIGAVTDPTYCCGRTTTHEVGHWLGLIHTWGDDVCGDDYVADTPPTERENKTTQCTQTFSTCNGVRTRDQIENYMDYSPDRCMNLFTKGQRDRMRTVLAVSPRRRRLINSALALPEAEALTLRISPNPATIETEADVLFTGFKSFTVEVLDINGRPLRSLFYTDYPSVRVTVPVYGLPTGVYVVRVKTDSESKSARLLVH</sequence>
<gene>
    <name evidence="10" type="ORF">GCM10023189_11460</name>
</gene>
<keyword evidence="7" id="KW-0482">Metalloprotease</keyword>
<protein>
    <recommendedName>
        <fullName evidence="9">Peptidase M43 pregnancy-associated plasma-A domain-containing protein</fullName>
    </recommendedName>
</protein>
<name>A0ABP8MJD7_9BACT</name>
<dbReference type="RefSeq" id="WP_345241480.1">
    <property type="nucleotide sequence ID" value="NZ_BAABHD010000012.1"/>
</dbReference>
<comment type="caution">
    <text evidence="10">The sequence shown here is derived from an EMBL/GenBank/DDBJ whole genome shotgun (WGS) entry which is preliminary data.</text>
</comment>
<evidence type="ECO:0000256" key="5">
    <source>
        <dbReference type="ARBA" id="ARBA00022801"/>
    </source>
</evidence>
<evidence type="ECO:0000256" key="2">
    <source>
        <dbReference type="ARBA" id="ARBA00022670"/>
    </source>
</evidence>
<feature type="domain" description="Peptidase M43 pregnancy-associated plasma-A" evidence="9">
    <location>
        <begin position="253"/>
        <end position="340"/>
    </location>
</feature>
<comment type="similarity">
    <text evidence="1">Belongs to the peptidase M43B family.</text>
</comment>
<dbReference type="CDD" id="cd04275">
    <property type="entry name" value="ZnMc_pappalysin_like"/>
    <property type="match status" value="1"/>
</dbReference>
<evidence type="ECO:0000256" key="6">
    <source>
        <dbReference type="ARBA" id="ARBA00022833"/>
    </source>
</evidence>
<keyword evidence="4" id="KW-0732">Signal</keyword>
<accession>A0ABP8MJD7</accession>
<dbReference type="Proteomes" id="UP001501175">
    <property type="component" value="Unassembled WGS sequence"/>
</dbReference>
<evidence type="ECO:0000313" key="10">
    <source>
        <dbReference type="EMBL" id="GAA4450588.1"/>
    </source>
</evidence>